<evidence type="ECO:0000256" key="2">
    <source>
        <dbReference type="ARBA" id="ARBA00022475"/>
    </source>
</evidence>
<dbReference type="Gene3D" id="1.20.1640.10">
    <property type="entry name" value="Multidrug efflux transporter AcrB transmembrane domain"/>
    <property type="match status" value="1"/>
</dbReference>
<evidence type="ECO:0000256" key="1">
    <source>
        <dbReference type="ARBA" id="ARBA00004651"/>
    </source>
</evidence>
<dbReference type="InterPro" id="IPR000731">
    <property type="entry name" value="SSD"/>
</dbReference>
<keyword evidence="4 6" id="KW-1133">Transmembrane helix</keyword>
<comment type="subcellular location">
    <subcellularLocation>
        <location evidence="1">Cell membrane</location>
        <topology evidence="1">Multi-pass membrane protein</topology>
    </subcellularLocation>
</comment>
<dbReference type="PANTHER" id="PTHR33406">
    <property type="entry name" value="MEMBRANE PROTEIN MJ1562-RELATED"/>
    <property type="match status" value="1"/>
</dbReference>
<dbReference type="EMBL" id="EU016651">
    <property type="protein sequence ID" value="ABZ09444.1"/>
    <property type="molecule type" value="Genomic_DNA"/>
</dbReference>
<feature type="transmembrane region" description="Helical" evidence="6">
    <location>
        <begin position="173"/>
        <end position="194"/>
    </location>
</feature>
<dbReference type="AlphaFoldDB" id="B3TA35"/>
<evidence type="ECO:0000259" key="7">
    <source>
        <dbReference type="PROSITE" id="PS50156"/>
    </source>
</evidence>
<keyword evidence="5 6" id="KW-0472">Membrane</keyword>
<evidence type="ECO:0000256" key="4">
    <source>
        <dbReference type="ARBA" id="ARBA00022989"/>
    </source>
</evidence>
<keyword evidence="2" id="KW-1003">Cell membrane</keyword>
<protein>
    <submittedName>
        <fullName evidence="8">Putative MMPL family protein</fullName>
    </submittedName>
</protein>
<dbReference type="SUPFAM" id="SSF82866">
    <property type="entry name" value="Multidrug efflux transporter AcrB transmembrane domain"/>
    <property type="match status" value="1"/>
</dbReference>
<name>B3TA35_9ZZZZ</name>
<feature type="transmembrane region" description="Helical" evidence="6">
    <location>
        <begin position="271"/>
        <end position="296"/>
    </location>
</feature>
<dbReference type="PROSITE" id="PS50156">
    <property type="entry name" value="SSD"/>
    <property type="match status" value="1"/>
</dbReference>
<proteinExistence type="predicted"/>
<evidence type="ECO:0000313" key="8">
    <source>
        <dbReference type="EMBL" id="ABZ09444.1"/>
    </source>
</evidence>
<reference evidence="8" key="1">
    <citation type="journal article" date="2008" name="ISME J.">
        <title>Genomic patterns of recombination, clonal divergence and environment in marine microbial populations.</title>
        <authorList>
            <person name="Konstantinidis K.T."/>
            <person name="Delong E.F."/>
        </authorList>
    </citation>
    <scope>NUCLEOTIDE SEQUENCE</scope>
</reference>
<dbReference type="Pfam" id="PF03176">
    <property type="entry name" value="MMPL"/>
    <property type="match status" value="1"/>
</dbReference>
<organism evidence="8">
    <name type="scientific">uncultured marine microorganism HF4000_APKG8C21</name>
    <dbReference type="NCBI Taxonomy" id="455553"/>
    <lineage>
        <taxon>unclassified sequences</taxon>
        <taxon>environmental samples</taxon>
    </lineage>
</organism>
<dbReference type="InterPro" id="IPR004869">
    <property type="entry name" value="MMPL_dom"/>
</dbReference>
<dbReference type="GO" id="GO:0005886">
    <property type="term" value="C:plasma membrane"/>
    <property type="evidence" value="ECO:0007669"/>
    <property type="project" value="UniProtKB-SubCell"/>
</dbReference>
<feature type="transmembrane region" description="Helical" evidence="6">
    <location>
        <begin position="150"/>
        <end position="168"/>
    </location>
</feature>
<gene>
    <name evidence="8" type="ORF">ALOHA_HF4000APKG8C21ctg1g32</name>
</gene>
<accession>B3TA35</accession>
<feature type="transmembrane region" description="Helical" evidence="6">
    <location>
        <begin position="200"/>
        <end position="220"/>
    </location>
</feature>
<feature type="transmembrane region" description="Helical" evidence="6">
    <location>
        <begin position="247"/>
        <end position="265"/>
    </location>
</feature>
<evidence type="ECO:0000256" key="6">
    <source>
        <dbReference type="SAM" id="Phobius"/>
    </source>
</evidence>
<dbReference type="InterPro" id="IPR050545">
    <property type="entry name" value="Mycobact_MmpL"/>
</dbReference>
<sequence>MTTEFFPYGNPESKRADTLLEGRLRGPADVNEVIIVRSAGLTVDDVAYEEGVTGLYDEIARLGKSVVASVTSYYQTRDEAMVSEDRRTPILSVVMAGGFKEAESNIESVLDIVDEANRSAQLEVFITGEATFSKDFVDGNQKDAERGEAFGVPIALVILAVLFGALAAAMLPVVLAVTSIIVAFAAVLLIGQVIQIQSFAQNLVTIIGLAVGIDYSLFIVSRYREERARGLEKIDAISKAGGTASRAVLFSGMTVVFAVIGVMIVPDRVFFSVGLGMMTVVTVAVIASLTLLPAILSLMGDGGRKV</sequence>
<feature type="domain" description="SSD" evidence="7">
    <location>
        <begin position="169"/>
        <end position="298"/>
    </location>
</feature>
<keyword evidence="3 6" id="KW-0812">Transmembrane</keyword>
<evidence type="ECO:0000256" key="3">
    <source>
        <dbReference type="ARBA" id="ARBA00022692"/>
    </source>
</evidence>
<dbReference type="PANTHER" id="PTHR33406:SF13">
    <property type="entry name" value="MEMBRANE PROTEIN YDFJ"/>
    <property type="match status" value="1"/>
</dbReference>
<evidence type="ECO:0000256" key="5">
    <source>
        <dbReference type="ARBA" id="ARBA00023136"/>
    </source>
</evidence>